<gene>
    <name evidence="3" type="ORF">ACFFRN_43215</name>
</gene>
<evidence type="ECO:0000313" key="4">
    <source>
        <dbReference type="Proteomes" id="UP001589646"/>
    </source>
</evidence>
<dbReference type="EMBL" id="JBHMCE010000018">
    <property type="protein sequence ID" value="MFB9533449.1"/>
    <property type="molecule type" value="Genomic_DNA"/>
</dbReference>
<dbReference type="RefSeq" id="WP_379479251.1">
    <property type="nucleotide sequence ID" value="NZ_BAAAXC010000001.1"/>
</dbReference>
<evidence type="ECO:0000259" key="2">
    <source>
        <dbReference type="Pfam" id="PF01526"/>
    </source>
</evidence>
<name>A0ABV5QD70_9ACTN</name>
<organism evidence="3 4">
    <name type="scientific">Nonomuraea roseola</name>
    <dbReference type="NCBI Taxonomy" id="46179"/>
    <lineage>
        <taxon>Bacteria</taxon>
        <taxon>Bacillati</taxon>
        <taxon>Actinomycetota</taxon>
        <taxon>Actinomycetes</taxon>
        <taxon>Streptosporangiales</taxon>
        <taxon>Streptosporangiaceae</taxon>
        <taxon>Nonomuraea</taxon>
    </lineage>
</organism>
<dbReference type="Proteomes" id="UP001589646">
    <property type="component" value="Unassembled WGS sequence"/>
</dbReference>
<sequence length="109" mass="12140">MNAAWKDQVGALGLGLNAIIWWNSLCIDAAVKKLDSGALGIKGGQVTPEIRAHVLPLMFEHINFHGFLPVQPPRGRRRTPRASQPGRHRKRQVACRRSREPLASGSRWT</sequence>
<feature type="region of interest" description="Disordered" evidence="1">
    <location>
        <begin position="70"/>
        <end position="109"/>
    </location>
</feature>
<feature type="domain" description="Tn3 transposase DDE" evidence="2">
    <location>
        <begin position="6"/>
        <end position="66"/>
    </location>
</feature>
<keyword evidence="4" id="KW-1185">Reference proteome</keyword>
<accession>A0ABV5QD70</accession>
<feature type="compositionally biased region" description="Basic residues" evidence="1">
    <location>
        <begin position="74"/>
        <end position="96"/>
    </location>
</feature>
<proteinExistence type="predicted"/>
<evidence type="ECO:0000313" key="3">
    <source>
        <dbReference type="EMBL" id="MFB9533449.1"/>
    </source>
</evidence>
<protein>
    <submittedName>
        <fullName evidence="3">Tn3 family transposase</fullName>
    </submittedName>
</protein>
<comment type="caution">
    <text evidence="3">The sequence shown here is derived from an EMBL/GenBank/DDBJ whole genome shotgun (WGS) entry which is preliminary data.</text>
</comment>
<dbReference type="Pfam" id="PF01526">
    <property type="entry name" value="DDE_Tnp_Tn3"/>
    <property type="match status" value="1"/>
</dbReference>
<dbReference type="InterPro" id="IPR002513">
    <property type="entry name" value="Tn3_Tnp_DDE_dom"/>
</dbReference>
<reference evidence="3 4" key="1">
    <citation type="submission" date="2024-09" db="EMBL/GenBank/DDBJ databases">
        <authorList>
            <person name="Sun Q."/>
            <person name="Mori K."/>
        </authorList>
    </citation>
    <scope>NUCLEOTIDE SEQUENCE [LARGE SCALE GENOMIC DNA]</scope>
    <source>
        <strain evidence="3 4">JCM 3323</strain>
    </source>
</reference>
<evidence type="ECO:0000256" key="1">
    <source>
        <dbReference type="SAM" id="MobiDB-lite"/>
    </source>
</evidence>